<keyword evidence="1" id="KW-0946">Virion</keyword>
<accession>A0A0A5GEK4</accession>
<reference evidence="1 2" key="1">
    <citation type="submission" date="2013-08" db="EMBL/GenBank/DDBJ databases">
        <authorList>
            <person name="Huang J."/>
            <person name="Wang G."/>
        </authorList>
    </citation>
    <scope>NUCLEOTIDE SEQUENCE [LARGE SCALE GENOMIC DNA]</scope>
    <source>
        <strain evidence="1 2">BH030004</strain>
    </source>
</reference>
<dbReference type="Proteomes" id="UP000030403">
    <property type="component" value="Unassembled WGS sequence"/>
</dbReference>
<protein>
    <submittedName>
        <fullName evidence="1">Spore coat protein</fullName>
    </submittedName>
</protein>
<keyword evidence="1" id="KW-0167">Capsid protein</keyword>
<dbReference type="EMBL" id="AVPF01000014">
    <property type="protein sequence ID" value="KGX89540.1"/>
    <property type="molecule type" value="Genomic_DNA"/>
</dbReference>
<sequence>MSCSHGKSECVCDTVREIVRAQDAVEDNCCDSSCEQSINDLLSPTGGNGTATTVPFTLLCKGTCEYFIGKAIAEKPLGGSGGTFLDCLESPIFRAKNFVDEDECCVRLELLLPVTEGSSEPGSKKDICDFFPGSSVRDLEATGVCFTVDLNCFCGIQCLPATTPLAPTVSSEKDS</sequence>
<dbReference type="Pfam" id="PF10612">
    <property type="entry name" value="Spore-coat_CotZ"/>
    <property type="match status" value="1"/>
</dbReference>
<dbReference type="RefSeq" id="WP_027445550.1">
    <property type="nucleotide sequence ID" value="NZ_AULJ01000012.1"/>
</dbReference>
<comment type="caution">
    <text evidence="1">The sequence shown here is derived from an EMBL/GenBank/DDBJ whole genome shotgun (WGS) entry which is preliminary data.</text>
</comment>
<dbReference type="AlphaFoldDB" id="A0A0A5GEK4"/>
<evidence type="ECO:0000313" key="2">
    <source>
        <dbReference type="Proteomes" id="UP000030403"/>
    </source>
</evidence>
<proteinExistence type="predicted"/>
<dbReference type="eggNOG" id="ENOG5032WK3">
    <property type="taxonomic scope" value="Bacteria"/>
</dbReference>
<gene>
    <name evidence="1" type="ORF">N783_05390</name>
</gene>
<evidence type="ECO:0000313" key="1">
    <source>
        <dbReference type="EMBL" id="KGX89540.1"/>
    </source>
</evidence>
<dbReference type="STRING" id="1385511.GCA_000425225_01191"/>
<organism evidence="1 2">
    <name type="scientific">Pontibacillus marinus BH030004 = DSM 16465</name>
    <dbReference type="NCBI Taxonomy" id="1385511"/>
    <lineage>
        <taxon>Bacteria</taxon>
        <taxon>Bacillati</taxon>
        <taxon>Bacillota</taxon>
        <taxon>Bacilli</taxon>
        <taxon>Bacillales</taxon>
        <taxon>Bacillaceae</taxon>
        <taxon>Pontibacillus</taxon>
    </lineage>
</organism>
<name>A0A0A5GEK4_9BACI</name>
<dbReference type="InterPro" id="IPR019593">
    <property type="entry name" value="Spore_coat_protein_Z/Y"/>
</dbReference>
<keyword evidence="2" id="KW-1185">Reference proteome</keyword>
<dbReference type="OrthoDB" id="1655185at2"/>